<dbReference type="InterPro" id="IPR009288">
    <property type="entry name" value="AIG2-like_dom"/>
</dbReference>
<evidence type="ECO:0000313" key="5">
    <source>
        <dbReference type="EMBL" id="DBA04530.1"/>
    </source>
</evidence>
<feature type="active site" description="Proton acceptor" evidence="2">
    <location>
        <position position="93"/>
    </location>
</feature>
<dbReference type="Gene3D" id="3.10.490.10">
    <property type="entry name" value="Gamma-glutamyl cyclotransferase-like"/>
    <property type="match status" value="1"/>
</dbReference>
<dbReference type="EMBL" id="DAKRPA010000007">
    <property type="protein sequence ID" value="DBA04530.1"/>
    <property type="molecule type" value="Genomic_DNA"/>
</dbReference>
<evidence type="ECO:0000256" key="2">
    <source>
        <dbReference type="PIRSR" id="PIRSR639126-1"/>
    </source>
</evidence>
<dbReference type="AlphaFoldDB" id="A0AAV2ZF83"/>
<dbReference type="GO" id="GO:0005829">
    <property type="term" value="C:cytosol"/>
    <property type="evidence" value="ECO:0007669"/>
    <property type="project" value="TreeGrafter"/>
</dbReference>
<comment type="caution">
    <text evidence="5">The sequence shown here is derived from an EMBL/GenBank/DDBJ whole genome shotgun (WGS) entry which is preliminary data.</text>
</comment>
<dbReference type="InterPro" id="IPR039126">
    <property type="entry name" value="GGACT"/>
</dbReference>
<reference evidence="5" key="2">
    <citation type="journal article" date="2023" name="Microbiol Resour">
        <title>Decontamination and Annotation of the Draft Genome Sequence of the Oomycete Lagenidium giganteum ARSEF 373.</title>
        <authorList>
            <person name="Morgan W.R."/>
            <person name="Tartar A."/>
        </authorList>
    </citation>
    <scope>NUCLEOTIDE SEQUENCE</scope>
    <source>
        <strain evidence="5">ARSEF 373</strain>
    </source>
</reference>
<reference evidence="5" key="1">
    <citation type="submission" date="2022-11" db="EMBL/GenBank/DDBJ databases">
        <authorList>
            <person name="Morgan W.R."/>
            <person name="Tartar A."/>
        </authorList>
    </citation>
    <scope>NUCLEOTIDE SEQUENCE</scope>
    <source>
        <strain evidence="5">ARSEF 373</strain>
    </source>
</reference>
<sequence>MTASGLDTLVFVYGTLKRDLYNYNVYLKPAVELNKAAYAGTAITADPEFVLVLKKNRTVPCMFRETEKHAGYKIPGELFRVDKDALECLDLLEGVAGSYYLRETIDVEVLDGDKKGQTVPAQAYIVPRNDEMMELTHIPEYTTQHHEQYIAKSRTPKLHYLQHIYGEDKMTQVRAKIDAGMEFDDAWVAIMGKKLGPAP</sequence>
<evidence type="ECO:0000256" key="1">
    <source>
        <dbReference type="ARBA" id="ARBA00008861"/>
    </source>
</evidence>
<evidence type="ECO:0000259" key="4">
    <source>
        <dbReference type="Pfam" id="PF06094"/>
    </source>
</evidence>
<dbReference type="SUPFAM" id="SSF110857">
    <property type="entry name" value="Gamma-glutamyl cyclotransferase-like"/>
    <property type="match status" value="1"/>
</dbReference>
<dbReference type="Proteomes" id="UP001146120">
    <property type="component" value="Unassembled WGS sequence"/>
</dbReference>
<feature type="domain" description="Gamma-glutamylcyclotransferase AIG2-like" evidence="4">
    <location>
        <begin position="10"/>
        <end position="130"/>
    </location>
</feature>
<dbReference type="GO" id="GO:0061929">
    <property type="term" value="F:gamma-glutamylaminecyclotransferase activity"/>
    <property type="evidence" value="ECO:0007669"/>
    <property type="project" value="InterPro"/>
</dbReference>
<dbReference type="PANTHER" id="PTHR12510">
    <property type="entry name" value="TROPONIN C-AKIN-1 PROTEIN"/>
    <property type="match status" value="1"/>
</dbReference>
<gene>
    <name evidence="5" type="ORF">N0F65_011078</name>
</gene>
<evidence type="ECO:0000256" key="3">
    <source>
        <dbReference type="RuleBase" id="RU367036"/>
    </source>
</evidence>
<name>A0AAV2ZF83_9STRA</name>
<accession>A0AAV2ZF83</accession>
<dbReference type="Pfam" id="PF06094">
    <property type="entry name" value="GGACT"/>
    <property type="match status" value="1"/>
</dbReference>
<protein>
    <recommendedName>
        <fullName evidence="3">Gamma-glutamylcyclotransferase family protein</fullName>
    </recommendedName>
</protein>
<dbReference type="InterPro" id="IPR013024">
    <property type="entry name" value="GGCT-like"/>
</dbReference>
<dbReference type="CDD" id="cd06661">
    <property type="entry name" value="GGCT_like"/>
    <property type="match status" value="1"/>
</dbReference>
<dbReference type="PANTHER" id="PTHR12510:SF4">
    <property type="entry name" value="GAMMA-GLUTAMYLAMINECYCLOTRANSFERASE"/>
    <property type="match status" value="1"/>
</dbReference>
<dbReference type="InterPro" id="IPR036568">
    <property type="entry name" value="GGCT-like_sf"/>
</dbReference>
<evidence type="ECO:0000313" key="6">
    <source>
        <dbReference type="Proteomes" id="UP001146120"/>
    </source>
</evidence>
<organism evidence="5 6">
    <name type="scientific">Lagenidium giganteum</name>
    <dbReference type="NCBI Taxonomy" id="4803"/>
    <lineage>
        <taxon>Eukaryota</taxon>
        <taxon>Sar</taxon>
        <taxon>Stramenopiles</taxon>
        <taxon>Oomycota</taxon>
        <taxon>Peronosporomycetes</taxon>
        <taxon>Pythiales</taxon>
        <taxon>Pythiaceae</taxon>
    </lineage>
</organism>
<dbReference type="FunFam" id="3.10.490.10:FF:000031">
    <property type="entry name" value="Os09g0573150 protein"/>
    <property type="match status" value="1"/>
</dbReference>
<comment type="similarity">
    <text evidence="1 3">Belongs to the gamma-glutamylcyclotransferase family.</text>
</comment>
<keyword evidence="6" id="KW-1185">Reference proteome</keyword>
<proteinExistence type="inferred from homology"/>